<comment type="caution">
    <text evidence="2">The sequence shown here is derived from an EMBL/GenBank/DDBJ whole genome shotgun (WGS) entry which is preliminary data.</text>
</comment>
<name>A0AAV4D3R5_9GAST</name>
<gene>
    <name evidence="2" type="ORF">PoB_006514600</name>
</gene>
<feature type="region of interest" description="Disordered" evidence="1">
    <location>
        <begin position="25"/>
        <end position="69"/>
    </location>
</feature>
<dbReference type="Proteomes" id="UP000735302">
    <property type="component" value="Unassembled WGS sequence"/>
</dbReference>
<keyword evidence="3" id="KW-1185">Reference proteome</keyword>
<accession>A0AAV4D3R5</accession>
<evidence type="ECO:0000313" key="2">
    <source>
        <dbReference type="EMBL" id="GFO38641.1"/>
    </source>
</evidence>
<sequence length="69" mass="7468">MLHLELSTPFISLANAVPEFKTETTQNAPGKVINMSVAREQSTEVPADDKTSGRNTAKTTRLCYGLGET</sequence>
<organism evidence="2 3">
    <name type="scientific">Plakobranchus ocellatus</name>
    <dbReference type="NCBI Taxonomy" id="259542"/>
    <lineage>
        <taxon>Eukaryota</taxon>
        <taxon>Metazoa</taxon>
        <taxon>Spiralia</taxon>
        <taxon>Lophotrochozoa</taxon>
        <taxon>Mollusca</taxon>
        <taxon>Gastropoda</taxon>
        <taxon>Heterobranchia</taxon>
        <taxon>Euthyneura</taxon>
        <taxon>Panpulmonata</taxon>
        <taxon>Sacoglossa</taxon>
        <taxon>Placobranchoidea</taxon>
        <taxon>Plakobranchidae</taxon>
        <taxon>Plakobranchus</taxon>
    </lineage>
</organism>
<evidence type="ECO:0000256" key="1">
    <source>
        <dbReference type="SAM" id="MobiDB-lite"/>
    </source>
</evidence>
<protein>
    <submittedName>
        <fullName evidence="2">Uncharacterized protein</fullName>
    </submittedName>
</protein>
<proteinExistence type="predicted"/>
<dbReference type="EMBL" id="BLXT01007329">
    <property type="protein sequence ID" value="GFO38641.1"/>
    <property type="molecule type" value="Genomic_DNA"/>
</dbReference>
<reference evidence="2 3" key="1">
    <citation type="journal article" date="2021" name="Elife">
        <title>Chloroplast acquisition without the gene transfer in kleptoplastic sea slugs, Plakobranchus ocellatus.</title>
        <authorList>
            <person name="Maeda T."/>
            <person name="Takahashi S."/>
            <person name="Yoshida T."/>
            <person name="Shimamura S."/>
            <person name="Takaki Y."/>
            <person name="Nagai Y."/>
            <person name="Toyoda A."/>
            <person name="Suzuki Y."/>
            <person name="Arimoto A."/>
            <person name="Ishii H."/>
            <person name="Satoh N."/>
            <person name="Nishiyama T."/>
            <person name="Hasebe M."/>
            <person name="Maruyama T."/>
            <person name="Minagawa J."/>
            <person name="Obokata J."/>
            <person name="Shigenobu S."/>
        </authorList>
    </citation>
    <scope>NUCLEOTIDE SEQUENCE [LARGE SCALE GENOMIC DNA]</scope>
</reference>
<dbReference type="AlphaFoldDB" id="A0AAV4D3R5"/>
<evidence type="ECO:0000313" key="3">
    <source>
        <dbReference type="Proteomes" id="UP000735302"/>
    </source>
</evidence>